<accession>A0ABP5C2A9</accession>
<feature type="region of interest" description="Disordered" evidence="1">
    <location>
        <begin position="1"/>
        <end position="118"/>
    </location>
</feature>
<protein>
    <submittedName>
        <fullName evidence="2">Uncharacterized protein</fullName>
    </submittedName>
</protein>
<feature type="compositionally biased region" description="Low complexity" evidence="1">
    <location>
        <begin position="52"/>
        <end position="68"/>
    </location>
</feature>
<evidence type="ECO:0000313" key="2">
    <source>
        <dbReference type="EMBL" id="GAA1956332.1"/>
    </source>
</evidence>
<evidence type="ECO:0000313" key="3">
    <source>
        <dbReference type="Proteomes" id="UP001499854"/>
    </source>
</evidence>
<proteinExistence type="predicted"/>
<name>A0ABP5C2A9_9ACTN</name>
<evidence type="ECO:0000256" key="1">
    <source>
        <dbReference type="SAM" id="MobiDB-lite"/>
    </source>
</evidence>
<dbReference type="Proteomes" id="UP001499854">
    <property type="component" value="Unassembled WGS sequence"/>
</dbReference>
<feature type="compositionally biased region" description="Low complexity" evidence="1">
    <location>
        <begin position="28"/>
        <end position="38"/>
    </location>
</feature>
<dbReference type="RefSeq" id="WP_344655734.1">
    <property type="nucleotide sequence ID" value="NZ_BAAAQM010000003.1"/>
</dbReference>
<reference evidence="3" key="1">
    <citation type="journal article" date="2019" name="Int. J. Syst. Evol. Microbiol.">
        <title>The Global Catalogue of Microorganisms (GCM) 10K type strain sequencing project: providing services to taxonomists for standard genome sequencing and annotation.</title>
        <authorList>
            <consortium name="The Broad Institute Genomics Platform"/>
            <consortium name="The Broad Institute Genome Sequencing Center for Infectious Disease"/>
            <person name="Wu L."/>
            <person name="Ma J."/>
        </authorList>
    </citation>
    <scope>NUCLEOTIDE SEQUENCE [LARGE SCALE GENOMIC DNA]</scope>
    <source>
        <strain evidence="3">JCM 16013</strain>
    </source>
</reference>
<dbReference type="EMBL" id="BAAAQM010000003">
    <property type="protein sequence ID" value="GAA1956332.1"/>
    <property type="molecule type" value="Genomic_DNA"/>
</dbReference>
<comment type="caution">
    <text evidence="2">The sequence shown here is derived from an EMBL/GenBank/DDBJ whole genome shotgun (WGS) entry which is preliminary data.</text>
</comment>
<keyword evidence="3" id="KW-1185">Reference proteome</keyword>
<organism evidence="2 3">
    <name type="scientific">Catenulispora subtropica</name>
    <dbReference type="NCBI Taxonomy" id="450798"/>
    <lineage>
        <taxon>Bacteria</taxon>
        <taxon>Bacillati</taxon>
        <taxon>Actinomycetota</taxon>
        <taxon>Actinomycetes</taxon>
        <taxon>Catenulisporales</taxon>
        <taxon>Catenulisporaceae</taxon>
        <taxon>Catenulispora</taxon>
    </lineage>
</organism>
<feature type="compositionally biased region" description="Low complexity" evidence="1">
    <location>
        <begin position="1"/>
        <end position="11"/>
    </location>
</feature>
<gene>
    <name evidence="2" type="ORF">GCM10009838_10250</name>
</gene>
<feature type="compositionally biased region" description="Gly residues" evidence="1">
    <location>
        <begin position="12"/>
        <end position="27"/>
    </location>
</feature>
<sequence>MSTAGEPPASEGAGGDSGGWDWFGGGAEPEAGEPGADGPVDRGAAGDLGVVASAELSAEPSAELSTELGTEPSTEPATDSFPEPTGRARFRVLTGGRAASGGSEPEPPVTVDDSSTTESADFRVRCPDCGPQFVKVADVRFVSTGGGADTDRYLFTCPSCGIRVRRPAGPELAAILKTSGVATLALRRGPDQAL</sequence>